<gene>
    <name evidence="1" type="ORF">AGLY_005162</name>
</gene>
<comment type="caution">
    <text evidence="1">The sequence shown here is derived from an EMBL/GenBank/DDBJ whole genome shotgun (WGS) entry which is preliminary data.</text>
</comment>
<organism evidence="1 2">
    <name type="scientific">Aphis glycines</name>
    <name type="common">Soybean aphid</name>
    <dbReference type="NCBI Taxonomy" id="307491"/>
    <lineage>
        <taxon>Eukaryota</taxon>
        <taxon>Metazoa</taxon>
        <taxon>Ecdysozoa</taxon>
        <taxon>Arthropoda</taxon>
        <taxon>Hexapoda</taxon>
        <taxon>Insecta</taxon>
        <taxon>Pterygota</taxon>
        <taxon>Neoptera</taxon>
        <taxon>Paraneoptera</taxon>
        <taxon>Hemiptera</taxon>
        <taxon>Sternorrhyncha</taxon>
        <taxon>Aphidomorpha</taxon>
        <taxon>Aphidoidea</taxon>
        <taxon>Aphididae</taxon>
        <taxon>Aphidini</taxon>
        <taxon>Aphis</taxon>
        <taxon>Aphis</taxon>
    </lineage>
</organism>
<evidence type="ECO:0000313" key="2">
    <source>
        <dbReference type="Proteomes" id="UP000475862"/>
    </source>
</evidence>
<dbReference type="AlphaFoldDB" id="A0A6G0TWF4"/>
<sequence>MLELVSLIFYLSDYERESLEFVFLNVMCDYQISKELNKLITIYIKDIRFNTNAEGTLYHSDKKKKTGLPKCLDLNNRAVKIIQNVAILILFTIVLHNIIQQLYINGWVTNVCLIVLKSEESFKLNPSNAQHISKYHIKSIVYSLDAICTANIYLNTHNCPLVIKKHILEPNIQLPQSLSASVVETFVKKSSSFSLMT</sequence>
<dbReference type="Proteomes" id="UP000475862">
    <property type="component" value="Unassembled WGS sequence"/>
</dbReference>
<dbReference type="EMBL" id="VYZN01000014">
    <property type="protein sequence ID" value="KAE9539910.1"/>
    <property type="molecule type" value="Genomic_DNA"/>
</dbReference>
<keyword evidence="2" id="KW-1185">Reference proteome</keyword>
<accession>A0A6G0TWF4</accession>
<proteinExistence type="predicted"/>
<evidence type="ECO:0000313" key="1">
    <source>
        <dbReference type="EMBL" id="KAE9539910.1"/>
    </source>
</evidence>
<protein>
    <submittedName>
        <fullName evidence="1">Uncharacterized protein</fullName>
    </submittedName>
</protein>
<name>A0A6G0TWF4_APHGL</name>
<reference evidence="1 2" key="1">
    <citation type="submission" date="2019-08" db="EMBL/GenBank/DDBJ databases">
        <title>The genome of the soybean aphid Biotype 1, its phylome, world population structure and adaptation to the North American continent.</title>
        <authorList>
            <person name="Giordano R."/>
            <person name="Donthu R.K."/>
            <person name="Hernandez A.G."/>
            <person name="Wright C.L."/>
            <person name="Zimin A.V."/>
        </authorList>
    </citation>
    <scope>NUCLEOTIDE SEQUENCE [LARGE SCALE GENOMIC DNA]</scope>
    <source>
        <tissue evidence="1">Whole aphids</tissue>
    </source>
</reference>